<evidence type="ECO:0000313" key="3">
    <source>
        <dbReference type="Proteomes" id="UP001341245"/>
    </source>
</evidence>
<comment type="caution">
    <text evidence="2">The sequence shown here is derived from an EMBL/GenBank/DDBJ whole genome shotgun (WGS) entry which is preliminary data.</text>
</comment>
<name>A0ABR0TLY0_AURPU</name>
<gene>
    <name evidence="2" type="ORF">QM012_007041</name>
</gene>
<feature type="compositionally biased region" description="Polar residues" evidence="1">
    <location>
        <begin position="1138"/>
        <end position="1156"/>
    </location>
</feature>
<feature type="compositionally biased region" description="Polar residues" evidence="1">
    <location>
        <begin position="26"/>
        <end position="50"/>
    </location>
</feature>
<feature type="region of interest" description="Disordered" evidence="1">
    <location>
        <begin position="595"/>
        <end position="727"/>
    </location>
</feature>
<dbReference type="EMBL" id="JASGXD010000005">
    <property type="protein sequence ID" value="KAK6005399.1"/>
    <property type="molecule type" value="Genomic_DNA"/>
</dbReference>
<feature type="compositionally biased region" description="Polar residues" evidence="1">
    <location>
        <begin position="682"/>
        <end position="694"/>
    </location>
</feature>
<feature type="compositionally biased region" description="Polar residues" evidence="1">
    <location>
        <begin position="88"/>
        <end position="118"/>
    </location>
</feature>
<feature type="compositionally biased region" description="Polar residues" evidence="1">
    <location>
        <begin position="854"/>
        <end position="866"/>
    </location>
</feature>
<feature type="region of interest" description="Disordered" evidence="1">
    <location>
        <begin position="759"/>
        <end position="868"/>
    </location>
</feature>
<evidence type="ECO:0008006" key="4">
    <source>
        <dbReference type="Google" id="ProtNLM"/>
    </source>
</evidence>
<feature type="compositionally biased region" description="Basic and acidic residues" evidence="1">
    <location>
        <begin position="1091"/>
        <end position="1137"/>
    </location>
</feature>
<sequence>MFKTSSLRSFNRPGRSRSKSVKNNEESLTLDTMIQPAETQYSANASSQRLTKPRTKHNSACLGKAETSSTKTTPINALNDNAEDARVSFSNDSPLSFTGSTSFRNSESPSRSATNSHSEGVRSRKASTTSMNTTKRHTFAADNSDVDVAAAIALLQELKKRASPEDLILLHKALLPTKNVERTIVPSRPESKDYEEPISPLIRRSSLLPAGVKTRLSRELLRNYSDNNVTVRSASVSRQHDVVESPRLDVPLDFEALDLAEGSAEIQGGRPTTPSEFYPQIGTYKMGSLRITNGAASPEPARLLKQVEMAGIQQKPSVSESLSAEGFITADEGETSPECVRPTRATVVSLRAPRRSSEQEDRKRPSDLRARSKSRGPPVRHSVEIEANRSAHQSTRPQVKQSASEYAQEYASEFESLENPHMSNAALTTTVSRLSTVHDESPVESGIDAREEALRQLTGDVLPANDNRRTAQSQKHLNVARPPMTKSDSGYSSEASRRSIIKESNCDEFLLAALGAADQAEHTRSKESLAAAAARPSLEQIQEDKVSSSSSSPYIKQQLSAVQKAERHRSLPSFFFKKSSSSTSVNTIAATPVTPVKQTRKLQKSRPRSQIIVPEPVQVPEPEPALPDIEPEFVPGTSEDLSVNFSRPTRKLERGPSASPQTKEEDDRDARGRGRSRKTDVAPQTANDGNSPDGTTRKRSRSFFRFRSRSRSKSRHRREEDVTVLSIADEPLPTHDFSDFGTVAQSLGQSPYDIATRRVKQMGAYDPSKPWFHPHEISRAAPKPDLSSASHQTREKSVDRSRQDRARSQSRPRESIDAVLTNSRPPTRGKSRRSQSAHNIAVPRVPEAVPELPKQTQRMSGTFSRSVSKDGTVRVGTIDFGTGFAQGRLEPILTSSEKAKTRRRTQSVAPRVRPSSTVNPDVAMPQREVQQPAKISSNDPPKAPARELPLTPTEKPSQVLPLELPQIPSRAPPKVPAHGKQPNNVHPVLSVSTKSTHLQEPLSSPHTPASPGTPTGRSSWESQALAWRERKQSLNDMLSSPTTERKSFAASTPASPAIQAYSPTLQAPRRAPTVVVSRYITPQGSEFAMHLGEEGPYRKLHSDNTQKKYRSEDPYKKFHSDNPTDLRPAQEDVERTDSSSTYHTATSERSQDSFASKDSAKYRAYRPVDEAAQEKASAPPTPKSNSTQKRSSRVFEQSQPRPQRRSTAPPENQDVPFDRFSGGLGYGWERGRGFGGSAGTRQKNDTKAARRSVADSQNFGVDLSDVPVFMVRN</sequence>
<dbReference type="Proteomes" id="UP001341245">
    <property type="component" value="Unassembled WGS sequence"/>
</dbReference>
<feature type="region of interest" description="Disordered" evidence="1">
    <location>
        <begin position="1090"/>
        <end position="1258"/>
    </location>
</feature>
<evidence type="ECO:0000256" key="1">
    <source>
        <dbReference type="SAM" id="MobiDB-lite"/>
    </source>
</evidence>
<feature type="region of interest" description="Disordered" evidence="1">
    <location>
        <begin position="888"/>
        <end position="1072"/>
    </location>
</feature>
<feature type="compositionally biased region" description="Polar residues" evidence="1">
    <location>
        <begin position="1183"/>
        <end position="1210"/>
    </location>
</feature>
<reference evidence="2 3" key="1">
    <citation type="submission" date="2023-11" db="EMBL/GenBank/DDBJ databases">
        <title>Draft genome sequence and annotation of the polyextremotolerant black yeast-like fungus Aureobasidium pullulans NRRL 62042.</title>
        <authorList>
            <person name="Dielentheis-Frenken M.R.E."/>
            <person name="Wibberg D."/>
            <person name="Blank L.M."/>
            <person name="Tiso T."/>
        </authorList>
    </citation>
    <scope>NUCLEOTIDE SEQUENCE [LARGE SCALE GENOMIC DNA]</scope>
    <source>
        <strain evidence="2 3">NRRL 62042</strain>
    </source>
</reference>
<protein>
    <recommendedName>
        <fullName evidence="4">DUF4045 domain-containing protein</fullName>
    </recommendedName>
</protein>
<feature type="region of interest" description="Disordered" evidence="1">
    <location>
        <begin position="1"/>
        <end position="131"/>
    </location>
</feature>
<feature type="compositionally biased region" description="Basic and acidic residues" evidence="1">
    <location>
        <begin position="1158"/>
        <end position="1173"/>
    </location>
</feature>
<feature type="compositionally biased region" description="Polar residues" evidence="1">
    <location>
        <begin position="390"/>
        <end position="405"/>
    </location>
</feature>
<feature type="region of interest" description="Disordered" evidence="1">
    <location>
        <begin position="468"/>
        <end position="493"/>
    </location>
</feature>
<feature type="compositionally biased region" description="Basic and acidic residues" evidence="1">
    <location>
        <begin position="355"/>
        <end position="370"/>
    </location>
</feature>
<evidence type="ECO:0000313" key="2">
    <source>
        <dbReference type="EMBL" id="KAK6005399.1"/>
    </source>
</evidence>
<feature type="compositionally biased region" description="Basic residues" evidence="1">
    <location>
        <begin position="697"/>
        <end position="716"/>
    </location>
</feature>
<feature type="compositionally biased region" description="Polar residues" evidence="1">
    <location>
        <begin position="990"/>
        <end position="1022"/>
    </location>
</feature>
<feature type="region of interest" description="Disordered" evidence="1">
    <location>
        <begin position="330"/>
        <end position="418"/>
    </location>
</feature>
<keyword evidence="3" id="KW-1185">Reference proteome</keyword>
<feature type="compositionally biased region" description="Polar residues" evidence="1">
    <location>
        <begin position="66"/>
        <end position="79"/>
    </location>
</feature>
<organism evidence="2 3">
    <name type="scientific">Aureobasidium pullulans</name>
    <name type="common">Black yeast</name>
    <name type="synonym">Pullularia pullulans</name>
    <dbReference type="NCBI Taxonomy" id="5580"/>
    <lineage>
        <taxon>Eukaryota</taxon>
        <taxon>Fungi</taxon>
        <taxon>Dikarya</taxon>
        <taxon>Ascomycota</taxon>
        <taxon>Pezizomycotina</taxon>
        <taxon>Dothideomycetes</taxon>
        <taxon>Dothideomycetidae</taxon>
        <taxon>Dothideales</taxon>
        <taxon>Saccotheciaceae</taxon>
        <taxon>Aureobasidium</taxon>
    </lineage>
</organism>
<accession>A0ABR0TLY0</accession>
<feature type="compositionally biased region" description="Gly residues" evidence="1">
    <location>
        <begin position="1222"/>
        <end position="1238"/>
    </location>
</feature>
<feature type="compositionally biased region" description="Basic and acidic residues" evidence="1">
    <location>
        <begin position="662"/>
        <end position="680"/>
    </location>
</feature>
<proteinExistence type="predicted"/>
<feature type="compositionally biased region" description="Basic and acidic residues" evidence="1">
    <location>
        <begin position="792"/>
        <end position="816"/>
    </location>
</feature>
<feature type="compositionally biased region" description="Basic residues" evidence="1">
    <location>
        <begin position="598"/>
        <end position="607"/>
    </location>
</feature>
<feature type="region of interest" description="Disordered" evidence="1">
    <location>
        <begin position="527"/>
        <end position="552"/>
    </location>
</feature>